<sequence>MASVGSATFAVNAPATTRHVFPPRKHSSTSEFRECHALAVMAVLDALNVEVAARALLRRRMALFRLKTTLKLKQSLKRPKMRFTKSTTTCGTRMRRTSFPIRTRPVWCRFLRSG</sequence>
<accession>A0A8D8HFT8</accession>
<reference evidence="1" key="1">
    <citation type="submission" date="2021-05" db="EMBL/GenBank/DDBJ databases">
        <authorList>
            <person name="Alioto T."/>
            <person name="Alioto T."/>
            <person name="Gomez Garrido J."/>
        </authorList>
    </citation>
    <scope>NUCLEOTIDE SEQUENCE</scope>
</reference>
<organism evidence="1">
    <name type="scientific">Culex pipiens</name>
    <name type="common">House mosquito</name>
    <dbReference type="NCBI Taxonomy" id="7175"/>
    <lineage>
        <taxon>Eukaryota</taxon>
        <taxon>Metazoa</taxon>
        <taxon>Ecdysozoa</taxon>
        <taxon>Arthropoda</taxon>
        <taxon>Hexapoda</taxon>
        <taxon>Insecta</taxon>
        <taxon>Pterygota</taxon>
        <taxon>Neoptera</taxon>
        <taxon>Endopterygota</taxon>
        <taxon>Diptera</taxon>
        <taxon>Nematocera</taxon>
        <taxon>Culicoidea</taxon>
        <taxon>Culicidae</taxon>
        <taxon>Culicinae</taxon>
        <taxon>Culicini</taxon>
        <taxon>Culex</taxon>
        <taxon>Culex</taxon>
    </lineage>
</organism>
<dbReference type="AlphaFoldDB" id="A0A8D8HFT8"/>
<name>A0A8D8HFT8_CULPI</name>
<evidence type="ECO:0000313" key="1">
    <source>
        <dbReference type="EMBL" id="CAG6533681.1"/>
    </source>
</evidence>
<dbReference type="EMBL" id="HBUE01315902">
    <property type="protein sequence ID" value="CAG6585579.1"/>
    <property type="molecule type" value="Transcribed_RNA"/>
</dbReference>
<protein>
    <submittedName>
        <fullName evidence="1">(northern house mosquito) hypothetical protein</fullName>
    </submittedName>
</protein>
<dbReference type="EMBL" id="HBUE01209499">
    <property type="protein sequence ID" value="CAG6533681.1"/>
    <property type="molecule type" value="Transcribed_RNA"/>
</dbReference>
<proteinExistence type="predicted"/>